<dbReference type="EMBL" id="CM064442">
    <property type="protein sequence ID" value="KAK3416714.1"/>
    <property type="molecule type" value="Genomic_DNA"/>
</dbReference>
<name>A0ACC3JSP3_EUCGR</name>
<dbReference type="Proteomes" id="UP000030711">
    <property type="component" value="Chromosome 8"/>
</dbReference>
<protein>
    <submittedName>
        <fullName evidence="1">Uncharacterized protein</fullName>
    </submittedName>
</protein>
<reference evidence="1 2" key="1">
    <citation type="journal article" date="2014" name="Nature">
        <title>The genome of Eucalyptus grandis.</title>
        <authorList>
            <person name="Myburg A.A."/>
            <person name="Grattapaglia D."/>
            <person name="Tuskan G.A."/>
            <person name="Hellsten U."/>
            <person name="Hayes R.D."/>
            <person name="Grimwood J."/>
            <person name="Jenkins J."/>
            <person name="Lindquist E."/>
            <person name="Tice H."/>
            <person name="Bauer D."/>
            <person name="Goodstein D.M."/>
            <person name="Dubchak I."/>
            <person name="Poliakov A."/>
            <person name="Mizrachi E."/>
            <person name="Kullan A.R."/>
            <person name="Hussey S.G."/>
            <person name="Pinard D."/>
            <person name="van der Merwe K."/>
            <person name="Singh P."/>
            <person name="van Jaarsveld I."/>
            <person name="Silva-Junior O.B."/>
            <person name="Togawa R.C."/>
            <person name="Pappas M.R."/>
            <person name="Faria D.A."/>
            <person name="Sansaloni C.P."/>
            <person name="Petroli C.D."/>
            <person name="Yang X."/>
            <person name="Ranjan P."/>
            <person name="Tschaplinski T.J."/>
            <person name="Ye C.Y."/>
            <person name="Li T."/>
            <person name="Sterck L."/>
            <person name="Vanneste K."/>
            <person name="Murat F."/>
            <person name="Soler M."/>
            <person name="Clemente H.S."/>
            <person name="Saidi N."/>
            <person name="Cassan-Wang H."/>
            <person name="Dunand C."/>
            <person name="Hefer C.A."/>
            <person name="Bornberg-Bauer E."/>
            <person name="Kersting A.R."/>
            <person name="Vining K."/>
            <person name="Amarasinghe V."/>
            <person name="Ranik M."/>
            <person name="Naithani S."/>
            <person name="Elser J."/>
            <person name="Boyd A.E."/>
            <person name="Liston A."/>
            <person name="Spatafora J.W."/>
            <person name="Dharmwardhana P."/>
            <person name="Raja R."/>
            <person name="Sullivan C."/>
            <person name="Romanel E."/>
            <person name="Alves-Ferreira M."/>
            <person name="Kulheim C."/>
            <person name="Foley W."/>
            <person name="Carocha V."/>
            <person name="Paiva J."/>
            <person name="Kudrna D."/>
            <person name="Brommonschenkel S.H."/>
            <person name="Pasquali G."/>
            <person name="Byrne M."/>
            <person name="Rigault P."/>
            <person name="Tibbits J."/>
            <person name="Spokevicius A."/>
            <person name="Jones R.C."/>
            <person name="Steane D.A."/>
            <person name="Vaillancourt R.E."/>
            <person name="Potts B.M."/>
            <person name="Joubert F."/>
            <person name="Barry K."/>
            <person name="Pappas G.J."/>
            <person name="Strauss S.H."/>
            <person name="Jaiswal P."/>
            <person name="Grima-Pettenati J."/>
            <person name="Salse J."/>
            <person name="Van de Peer Y."/>
            <person name="Rokhsar D.S."/>
            <person name="Schmutz J."/>
        </authorList>
    </citation>
    <scope>NUCLEOTIDE SEQUENCE [LARGE SCALE GENOMIC DNA]</scope>
    <source>
        <strain evidence="2">cv. BRASUZ1</strain>
        <tissue evidence="1">Leaf extractions</tissue>
    </source>
</reference>
<evidence type="ECO:0000313" key="2">
    <source>
        <dbReference type="Proteomes" id="UP000030711"/>
    </source>
</evidence>
<sequence>MVSKFLCDFRWFLLLAAAVALIHIQMCLFTTQLEHADQLAAAGSLHPITSSWYLLLDRWPFEPLALFQEIHIQLLRYVLGKFVIIMCSQHLDF</sequence>
<keyword evidence="2" id="KW-1185">Reference proteome</keyword>
<proteinExistence type="predicted"/>
<organism evidence="1 2">
    <name type="scientific">Eucalyptus grandis</name>
    <name type="common">Flooded gum</name>
    <dbReference type="NCBI Taxonomy" id="71139"/>
    <lineage>
        <taxon>Eukaryota</taxon>
        <taxon>Viridiplantae</taxon>
        <taxon>Streptophyta</taxon>
        <taxon>Embryophyta</taxon>
        <taxon>Tracheophyta</taxon>
        <taxon>Spermatophyta</taxon>
        <taxon>Magnoliopsida</taxon>
        <taxon>eudicotyledons</taxon>
        <taxon>Gunneridae</taxon>
        <taxon>Pentapetalae</taxon>
        <taxon>rosids</taxon>
        <taxon>malvids</taxon>
        <taxon>Myrtales</taxon>
        <taxon>Myrtaceae</taxon>
        <taxon>Myrtoideae</taxon>
        <taxon>Eucalypteae</taxon>
        <taxon>Eucalyptus</taxon>
    </lineage>
</organism>
<comment type="caution">
    <text evidence="1">The sequence shown here is derived from an EMBL/GenBank/DDBJ whole genome shotgun (WGS) entry which is preliminary data.</text>
</comment>
<evidence type="ECO:0000313" key="1">
    <source>
        <dbReference type="EMBL" id="KAK3416714.1"/>
    </source>
</evidence>
<accession>A0ACC3JSP3</accession>
<gene>
    <name evidence="1" type="ORF">EUGRSUZ_H02481</name>
</gene>